<evidence type="ECO:0000313" key="1">
    <source>
        <dbReference type="EMBL" id="MCI67599.1"/>
    </source>
</evidence>
<dbReference type="EMBL" id="LXQA010720129">
    <property type="protein sequence ID" value="MCI67599.1"/>
    <property type="molecule type" value="Genomic_DNA"/>
</dbReference>
<sequence>YSGRGVRCDLVADRLSVGTLLGEELSIGYLCI</sequence>
<accession>A0A392U2H4</accession>
<feature type="non-terminal residue" evidence="1">
    <location>
        <position position="1"/>
    </location>
</feature>
<evidence type="ECO:0000313" key="2">
    <source>
        <dbReference type="Proteomes" id="UP000265520"/>
    </source>
</evidence>
<dbReference type="AlphaFoldDB" id="A0A392U2H4"/>
<comment type="caution">
    <text evidence="1">The sequence shown here is derived from an EMBL/GenBank/DDBJ whole genome shotgun (WGS) entry which is preliminary data.</text>
</comment>
<name>A0A392U2H4_9FABA</name>
<keyword evidence="2" id="KW-1185">Reference proteome</keyword>
<reference evidence="1 2" key="1">
    <citation type="journal article" date="2018" name="Front. Plant Sci.">
        <title>Red Clover (Trifolium pratense) and Zigzag Clover (T. medium) - A Picture of Genomic Similarities and Differences.</title>
        <authorList>
            <person name="Dluhosova J."/>
            <person name="Istvanek J."/>
            <person name="Nedelnik J."/>
            <person name="Repkova J."/>
        </authorList>
    </citation>
    <scope>NUCLEOTIDE SEQUENCE [LARGE SCALE GENOMIC DNA]</scope>
    <source>
        <strain evidence="2">cv. 10/8</strain>
        <tissue evidence="1">Leaf</tissue>
    </source>
</reference>
<protein>
    <submittedName>
        <fullName evidence="1">Uncharacterized protein</fullName>
    </submittedName>
</protein>
<proteinExistence type="predicted"/>
<organism evidence="1 2">
    <name type="scientific">Trifolium medium</name>
    <dbReference type="NCBI Taxonomy" id="97028"/>
    <lineage>
        <taxon>Eukaryota</taxon>
        <taxon>Viridiplantae</taxon>
        <taxon>Streptophyta</taxon>
        <taxon>Embryophyta</taxon>
        <taxon>Tracheophyta</taxon>
        <taxon>Spermatophyta</taxon>
        <taxon>Magnoliopsida</taxon>
        <taxon>eudicotyledons</taxon>
        <taxon>Gunneridae</taxon>
        <taxon>Pentapetalae</taxon>
        <taxon>rosids</taxon>
        <taxon>fabids</taxon>
        <taxon>Fabales</taxon>
        <taxon>Fabaceae</taxon>
        <taxon>Papilionoideae</taxon>
        <taxon>50 kb inversion clade</taxon>
        <taxon>NPAAA clade</taxon>
        <taxon>Hologalegina</taxon>
        <taxon>IRL clade</taxon>
        <taxon>Trifolieae</taxon>
        <taxon>Trifolium</taxon>
    </lineage>
</organism>
<dbReference type="Proteomes" id="UP000265520">
    <property type="component" value="Unassembled WGS sequence"/>
</dbReference>